<accession>A0A814EK67</accession>
<dbReference type="EMBL" id="CAJNOC010003122">
    <property type="protein sequence ID" value="CAF0968762.1"/>
    <property type="molecule type" value="Genomic_DNA"/>
</dbReference>
<comment type="caution">
    <text evidence="1">The sequence shown here is derived from an EMBL/GenBank/DDBJ whole genome shotgun (WGS) entry which is preliminary data.</text>
</comment>
<evidence type="ECO:0000313" key="2">
    <source>
        <dbReference type="Proteomes" id="UP000663879"/>
    </source>
</evidence>
<name>A0A814EK67_9BILA</name>
<evidence type="ECO:0000313" key="1">
    <source>
        <dbReference type="EMBL" id="CAF0968762.1"/>
    </source>
</evidence>
<organism evidence="1 2">
    <name type="scientific">Brachionus calyciflorus</name>
    <dbReference type="NCBI Taxonomy" id="104777"/>
    <lineage>
        <taxon>Eukaryota</taxon>
        <taxon>Metazoa</taxon>
        <taxon>Spiralia</taxon>
        <taxon>Gnathifera</taxon>
        <taxon>Rotifera</taxon>
        <taxon>Eurotatoria</taxon>
        <taxon>Monogononta</taxon>
        <taxon>Pseudotrocha</taxon>
        <taxon>Ploima</taxon>
        <taxon>Brachionidae</taxon>
        <taxon>Brachionus</taxon>
    </lineage>
</organism>
<sequence length="256" mass="29700">MNMEIEYIKIDTDSEDGIIWIENESFSKKRELSIESISNCVESISKRSQPEQDLIIIQSEVKKKKSVFTLAEFWLHDERLDKSNYYNIVEDEGLDIDLLVWCQMEIYIKSVINYLAIDLISNINIEKTSIQSLLRLGLKIKLTDIYLTDYFIKTCKHMLKFDALESCDRNKKENDEEGINERESLDEDFYDTDEGKQIQLKSSSPFSNMKKSSSCQTSFVSKEQIIGIEIVCQVSSDNYNTAETLSRTTTLTPRNN</sequence>
<reference evidence="1" key="1">
    <citation type="submission" date="2021-02" db="EMBL/GenBank/DDBJ databases">
        <authorList>
            <person name="Nowell W R."/>
        </authorList>
    </citation>
    <scope>NUCLEOTIDE SEQUENCE</scope>
    <source>
        <strain evidence="1">Ploen Becks lab</strain>
    </source>
</reference>
<keyword evidence="2" id="KW-1185">Reference proteome</keyword>
<proteinExistence type="predicted"/>
<dbReference type="AlphaFoldDB" id="A0A814EK67"/>
<gene>
    <name evidence="1" type="ORF">OXX778_LOCUS14808</name>
</gene>
<dbReference type="Proteomes" id="UP000663879">
    <property type="component" value="Unassembled WGS sequence"/>
</dbReference>
<protein>
    <submittedName>
        <fullName evidence="1">Uncharacterized protein</fullName>
    </submittedName>
</protein>